<protein>
    <submittedName>
        <fullName evidence="1">Uncharacterized protein</fullName>
    </submittedName>
</protein>
<gene>
    <name evidence="1" type="ORF">GALL_94680</name>
</gene>
<accession>A0A1J5T381</accession>
<reference evidence="1" key="1">
    <citation type="submission" date="2016-10" db="EMBL/GenBank/DDBJ databases">
        <title>Sequence of Gallionella enrichment culture.</title>
        <authorList>
            <person name="Poehlein A."/>
            <person name="Muehling M."/>
            <person name="Daniel R."/>
        </authorList>
    </citation>
    <scope>NUCLEOTIDE SEQUENCE</scope>
</reference>
<organism evidence="1">
    <name type="scientific">mine drainage metagenome</name>
    <dbReference type="NCBI Taxonomy" id="410659"/>
    <lineage>
        <taxon>unclassified sequences</taxon>
        <taxon>metagenomes</taxon>
        <taxon>ecological metagenomes</taxon>
    </lineage>
</organism>
<name>A0A1J5T381_9ZZZZ</name>
<dbReference type="AlphaFoldDB" id="A0A1J5T381"/>
<evidence type="ECO:0000313" key="1">
    <source>
        <dbReference type="EMBL" id="OIR08300.1"/>
    </source>
</evidence>
<sequence>MQTIETKSLKVGKYVNTAHVDTVIRNYKQERWVHNSERIGKEDSLSAWWSVEELEGFIEHAKTHGADGVKFYFAAYDKESAPMPEYEDRQTLVMVATKQKENADGTTKNKDIYITTDKGTNIVAYNAGQLCPPFCGQSQEHDNIEIGITIVDAGDKGFVVI</sequence>
<proteinExistence type="predicted"/>
<comment type="caution">
    <text evidence="1">The sequence shown here is derived from an EMBL/GenBank/DDBJ whole genome shotgun (WGS) entry which is preliminary data.</text>
</comment>
<dbReference type="EMBL" id="MLJW01000032">
    <property type="protein sequence ID" value="OIR08300.1"/>
    <property type="molecule type" value="Genomic_DNA"/>
</dbReference>